<evidence type="ECO:0008006" key="3">
    <source>
        <dbReference type="Google" id="ProtNLM"/>
    </source>
</evidence>
<evidence type="ECO:0000313" key="1">
    <source>
        <dbReference type="EMBL" id="MSS46304.1"/>
    </source>
</evidence>
<evidence type="ECO:0000313" key="2">
    <source>
        <dbReference type="Proteomes" id="UP000466104"/>
    </source>
</evidence>
<dbReference type="AlphaFoldDB" id="A0A7K0J8L7"/>
<name>A0A7K0J8L7_9ACTN</name>
<gene>
    <name evidence="1" type="ORF">FYJ43_09790</name>
</gene>
<keyword evidence="2" id="KW-1185">Reference proteome</keyword>
<accession>A0A7K0J8L7</accession>
<dbReference type="InterPro" id="IPR029058">
    <property type="entry name" value="AB_hydrolase_fold"/>
</dbReference>
<comment type="caution">
    <text evidence="1">The sequence shown here is derived from an EMBL/GenBank/DDBJ whole genome shotgun (WGS) entry which is preliminary data.</text>
</comment>
<dbReference type="SUPFAM" id="SSF53474">
    <property type="entry name" value="alpha/beta-Hydrolases"/>
    <property type="match status" value="1"/>
</dbReference>
<sequence>MSGYLHFPSAQNQLRLWSCFASVPRLQYTEIRGNETLESSSDYTFWHTSAGTVRGLLIGRGDMLVIFLPGGPDQPVLDRYTAAFSWLGQPTATMWMPGPSGADGLGTVHRRRIVGAWGVQDLRELRALIGLSHEREFSSVLLVRHSYGAYLALLSADAPLEGIIAVAPFVNVEDLWKSIASSRVPPTEWGLDSPKKRSMCGKIVSPSERKTRHMCVMWSPQDTVTPPTKELRTYLSELCIMPGDILEELSFDHSLVKHNDALSVQQAMQEFFDKNFGIRSSRDPASSRRHFLVAI</sequence>
<dbReference type="Gene3D" id="3.40.50.1820">
    <property type="entry name" value="alpha/beta hydrolase"/>
    <property type="match status" value="1"/>
</dbReference>
<dbReference type="EMBL" id="VUMG01000003">
    <property type="protein sequence ID" value="MSS46304.1"/>
    <property type="molecule type" value="Genomic_DNA"/>
</dbReference>
<dbReference type="Proteomes" id="UP000466104">
    <property type="component" value="Unassembled WGS sequence"/>
</dbReference>
<reference evidence="1 2" key="1">
    <citation type="submission" date="2019-08" db="EMBL/GenBank/DDBJ databases">
        <title>In-depth cultivation of the pig gut microbiome towards novel bacterial diversity and tailored functional studies.</title>
        <authorList>
            <person name="Wylensek D."/>
            <person name="Hitch T.C.A."/>
            <person name="Clavel T."/>
        </authorList>
    </citation>
    <scope>NUCLEOTIDE SEQUENCE [LARGE SCALE GENOMIC DNA]</scope>
    <source>
        <strain evidence="1 2">WCA-380-WT-3A</strain>
    </source>
</reference>
<proteinExistence type="predicted"/>
<dbReference type="RefSeq" id="WP_154564193.1">
    <property type="nucleotide sequence ID" value="NZ_VUMG01000003.1"/>
</dbReference>
<organism evidence="1 2">
    <name type="scientific">Cutibacterium porci</name>
    <dbReference type="NCBI Taxonomy" id="2605781"/>
    <lineage>
        <taxon>Bacteria</taxon>
        <taxon>Bacillati</taxon>
        <taxon>Actinomycetota</taxon>
        <taxon>Actinomycetes</taxon>
        <taxon>Propionibacteriales</taxon>
        <taxon>Propionibacteriaceae</taxon>
        <taxon>Cutibacterium</taxon>
    </lineage>
</organism>
<protein>
    <recommendedName>
        <fullName evidence="3">Alpha/beta hydrolase</fullName>
    </recommendedName>
</protein>